<dbReference type="SUPFAM" id="SSF55785">
    <property type="entry name" value="PYP-like sensor domain (PAS domain)"/>
    <property type="match status" value="1"/>
</dbReference>
<sequence>MSMRHQLIEQLTGVQSSKRNYYTELKKTVMKMQKKNLQLEIINDMMKSLNVEMSMDEMLKNILDKLKTMYEFDSISLSICQGETLELTNFYPNEYDAMNHQLHDRSIYGRALDSGKMLYHTFEEETETVSASGQSLKSMLVFPLYSKGTVIGVLGIGSKGIIEYDKSDGSFLQQLSDHFSVCLENARLYNEVLNAKKEWEDTFSAVTDLIFVLNLKGEILKVNASAKDYLQLKDAEETGRNIRFFLNHNEIKVLMEDCLQKKKAALQEIRRKDGQIFESTVSPVLNEKKQMYGLILYLRNVSAKRKMEAQLVQSGKLAAIGELAAGVAHELNNPLTAILGNSQLLLRTANKDEPSYRLLTDIVNCGKRSKSIIQNLLTFSRQDEYFFEECSLNEVIDQYLSLIVYQMEKQNVRVEVVKQSPLPKVNGNQQQIGQIMINLLLNAKDALENRNEKNKKVTISTASCLVKGKEWICLSVTDNGIGISDKQIQQIFHPFITTKKAGKGTGLGLSVSLGIAQAHGGTIEVKSEMGLGSTFTLFLPAITDE</sequence>
<evidence type="ECO:0000256" key="1">
    <source>
        <dbReference type="ARBA" id="ARBA00000085"/>
    </source>
</evidence>
<keyword evidence="3" id="KW-0597">Phosphoprotein</keyword>
<dbReference type="InterPro" id="IPR000014">
    <property type="entry name" value="PAS"/>
</dbReference>
<evidence type="ECO:0000256" key="6">
    <source>
        <dbReference type="ARBA" id="ARBA00022777"/>
    </source>
</evidence>
<dbReference type="GO" id="GO:0000155">
    <property type="term" value="F:phosphorelay sensor kinase activity"/>
    <property type="evidence" value="ECO:0007669"/>
    <property type="project" value="InterPro"/>
</dbReference>
<dbReference type="InterPro" id="IPR003661">
    <property type="entry name" value="HisK_dim/P_dom"/>
</dbReference>
<evidence type="ECO:0000256" key="2">
    <source>
        <dbReference type="ARBA" id="ARBA00012438"/>
    </source>
</evidence>
<dbReference type="InterPro" id="IPR036097">
    <property type="entry name" value="HisK_dim/P_sf"/>
</dbReference>
<dbReference type="AlphaFoldDB" id="A0A1G9TY22"/>
<dbReference type="Gene3D" id="3.30.450.20">
    <property type="entry name" value="PAS domain"/>
    <property type="match status" value="1"/>
</dbReference>
<dbReference type="Proteomes" id="UP000199544">
    <property type="component" value="Unassembled WGS sequence"/>
</dbReference>
<dbReference type="EC" id="2.7.13.3" evidence="2"/>
<dbReference type="STRING" id="459525.SAMN04488137_0583"/>
<dbReference type="Pfam" id="PF00512">
    <property type="entry name" value="HisKA"/>
    <property type="match status" value="1"/>
</dbReference>
<dbReference type="Pfam" id="PF02518">
    <property type="entry name" value="HATPase_c"/>
    <property type="match status" value="1"/>
</dbReference>
<proteinExistence type="predicted"/>
<dbReference type="CDD" id="cd00082">
    <property type="entry name" value="HisKA"/>
    <property type="match status" value="1"/>
</dbReference>
<dbReference type="CDD" id="cd00130">
    <property type="entry name" value="PAS"/>
    <property type="match status" value="1"/>
</dbReference>
<feature type="domain" description="PAS" evidence="10">
    <location>
        <begin position="195"/>
        <end position="250"/>
    </location>
</feature>
<evidence type="ECO:0000259" key="9">
    <source>
        <dbReference type="PROSITE" id="PS50109"/>
    </source>
</evidence>
<dbReference type="InterPro" id="IPR005467">
    <property type="entry name" value="His_kinase_dom"/>
</dbReference>
<dbReference type="EMBL" id="FNHW01000001">
    <property type="protein sequence ID" value="SDM52670.1"/>
    <property type="molecule type" value="Genomic_DNA"/>
</dbReference>
<dbReference type="PANTHER" id="PTHR43065:SF46">
    <property type="entry name" value="C4-DICARBOXYLATE TRANSPORT SENSOR PROTEIN DCTB"/>
    <property type="match status" value="1"/>
</dbReference>
<dbReference type="PROSITE" id="PS50109">
    <property type="entry name" value="HIS_KIN"/>
    <property type="match status" value="1"/>
</dbReference>
<dbReference type="Pfam" id="PF13185">
    <property type="entry name" value="GAF_2"/>
    <property type="match status" value="1"/>
</dbReference>
<dbReference type="SUPFAM" id="SSF55874">
    <property type="entry name" value="ATPase domain of HSP90 chaperone/DNA topoisomerase II/histidine kinase"/>
    <property type="match status" value="1"/>
</dbReference>
<dbReference type="SMART" id="SM00388">
    <property type="entry name" value="HisKA"/>
    <property type="match status" value="1"/>
</dbReference>
<evidence type="ECO:0000259" key="11">
    <source>
        <dbReference type="PROSITE" id="PS50113"/>
    </source>
</evidence>
<evidence type="ECO:0000313" key="12">
    <source>
        <dbReference type="EMBL" id="SDM52670.1"/>
    </source>
</evidence>
<dbReference type="Pfam" id="PF13426">
    <property type="entry name" value="PAS_9"/>
    <property type="match status" value="1"/>
</dbReference>
<dbReference type="GO" id="GO:0005524">
    <property type="term" value="F:ATP binding"/>
    <property type="evidence" value="ECO:0007669"/>
    <property type="project" value="UniProtKB-KW"/>
</dbReference>
<gene>
    <name evidence="12" type="ORF">SAMN04488137_0583</name>
</gene>
<name>A0A1G9TY22_9BACL</name>
<feature type="domain" description="Histidine kinase" evidence="9">
    <location>
        <begin position="326"/>
        <end position="543"/>
    </location>
</feature>
<dbReference type="PRINTS" id="PR00344">
    <property type="entry name" value="BCTRLSENSOR"/>
</dbReference>
<evidence type="ECO:0000256" key="8">
    <source>
        <dbReference type="ARBA" id="ARBA00023012"/>
    </source>
</evidence>
<dbReference type="InterPro" id="IPR003018">
    <property type="entry name" value="GAF"/>
</dbReference>
<accession>A0A1G9TY22</accession>
<comment type="catalytic activity">
    <reaction evidence="1">
        <text>ATP + protein L-histidine = ADP + protein N-phospho-L-histidine.</text>
        <dbReference type="EC" id="2.7.13.3"/>
    </reaction>
</comment>
<dbReference type="Gene3D" id="3.30.565.10">
    <property type="entry name" value="Histidine kinase-like ATPase, C-terminal domain"/>
    <property type="match status" value="1"/>
</dbReference>
<keyword evidence="8" id="KW-0902">Two-component regulatory system</keyword>
<evidence type="ECO:0000256" key="5">
    <source>
        <dbReference type="ARBA" id="ARBA00022741"/>
    </source>
</evidence>
<evidence type="ECO:0000313" key="13">
    <source>
        <dbReference type="Proteomes" id="UP000199544"/>
    </source>
</evidence>
<dbReference type="InterPro" id="IPR036890">
    <property type="entry name" value="HATPase_C_sf"/>
</dbReference>
<dbReference type="NCBIfam" id="TIGR00229">
    <property type="entry name" value="sensory_box"/>
    <property type="match status" value="1"/>
</dbReference>
<dbReference type="InterPro" id="IPR029016">
    <property type="entry name" value="GAF-like_dom_sf"/>
</dbReference>
<dbReference type="InterPro" id="IPR003594">
    <property type="entry name" value="HATPase_dom"/>
</dbReference>
<dbReference type="InterPro" id="IPR004358">
    <property type="entry name" value="Sig_transdc_His_kin-like_C"/>
</dbReference>
<dbReference type="SUPFAM" id="SSF55781">
    <property type="entry name" value="GAF domain-like"/>
    <property type="match status" value="1"/>
</dbReference>
<dbReference type="PROSITE" id="PS50113">
    <property type="entry name" value="PAC"/>
    <property type="match status" value="1"/>
</dbReference>
<feature type="domain" description="PAC" evidence="11">
    <location>
        <begin position="262"/>
        <end position="313"/>
    </location>
</feature>
<keyword evidence="7" id="KW-0067">ATP-binding</keyword>
<keyword evidence="5" id="KW-0547">Nucleotide-binding</keyword>
<protein>
    <recommendedName>
        <fullName evidence="2">histidine kinase</fullName>
        <ecNumber evidence="2">2.7.13.3</ecNumber>
    </recommendedName>
</protein>
<dbReference type="InterPro" id="IPR000700">
    <property type="entry name" value="PAS-assoc_C"/>
</dbReference>
<dbReference type="PANTHER" id="PTHR43065">
    <property type="entry name" value="SENSOR HISTIDINE KINASE"/>
    <property type="match status" value="1"/>
</dbReference>
<evidence type="ECO:0000256" key="3">
    <source>
        <dbReference type="ARBA" id="ARBA00022553"/>
    </source>
</evidence>
<dbReference type="InterPro" id="IPR035965">
    <property type="entry name" value="PAS-like_dom_sf"/>
</dbReference>
<organism evidence="12 13">
    <name type="scientific">Fictibacillus solisalsi</name>
    <dbReference type="NCBI Taxonomy" id="459525"/>
    <lineage>
        <taxon>Bacteria</taxon>
        <taxon>Bacillati</taxon>
        <taxon>Bacillota</taxon>
        <taxon>Bacilli</taxon>
        <taxon>Bacillales</taxon>
        <taxon>Fictibacillaceae</taxon>
        <taxon>Fictibacillus</taxon>
    </lineage>
</organism>
<dbReference type="SMART" id="SM00065">
    <property type="entry name" value="GAF"/>
    <property type="match status" value="1"/>
</dbReference>
<evidence type="ECO:0000256" key="7">
    <source>
        <dbReference type="ARBA" id="ARBA00022840"/>
    </source>
</evidence>
<reference evidence="13" key="1">
    <citation type="submission" date="2016-10" db="EMBL/GenBank/DDBJ databases">
        <authorList>
            <person name="Varghese N."/>
            <person name="Submissions S."/>
        </authorList>
    </citation>
    <scope>NUCLEOTIDE SEQUENCE [LARGE SCALE GENOMIC DNA]</scope>
    <source>
        <strain evidence="13">CGMCC 1.6854</strain>
    </source>
</reference>
<keyword evidence="4" id="KW-0808">Transferase</keyword>
<dbReference type="SUPFAM" id="SSF47384">
    <property type="entry name" value="Homodimeric domain of signal transducing histidine kinase"/>
    <property type="match status" value="1"/>
</dbReference>
<dbReference type="Gene3D" id="3.30.450.40">
    <property type="match status" value="1"/>
</dbReference>
<keyword evidence="13" id="KW-1185">Reference proteome</keyword>
<dbReference type="Gene3D" id="1.10.287.130">
    <property type="match status" value="1"/>
</dbReference>
<dbReference type="PROSITE" id="PS50112">
    <property type="entry name" value="PAS"/>
    <property type="match status" value="1"/>
</dbReference>
<dbReference type="SMART" id="SM00387">
    <property type="entry name" value="HATPase_c"/>
    <property type="match status" value="1"/>
</dbReference>
<dbReference type="SMART" id="SM00091">
    <property type="entry name" value="PAS"/>
    <property type="match status" value="1"/>
</dbReference>
<evidence type="ECO:0000259" key="10">
    <source>
        <dbReference type="PROSITE" id="PS50112"/>
    </source>
</evidence>
<evidence type="ECO:0000256" key="4">
    <source>
        <dbReference type="ARBA" id="ARBA00022679"/>
    </source>
</evidence>
<keyword evidence="6 12" id="KW-0418">Kinase</keyword>